<reference evidence="2 3" key="1">
    <citation type="submission" date="2009-11" db="EMBL/GenBank/DDBJ databases">
        <authorList>
            <person name="Weinstock G."/>
            <person name="Sodergren E."/>
            <person name="Clifton S."/>
            <person name="Fulton L."/>
            <person name="Fulton B."/>
            <person name="Courtney L."/>
            <person name="Fronick C."/>
            <person name="Harrison M."/>
            <person name="Strong C."/>
            <person name="Farmer C."/>
            <person name="Delahaunty K."/>
            <person name="Markovic C."/>
            <person name="Hall O."/>
            <person name="Minx P."/>
            <person name="Tomlinson C."/>
            <person name="Mitreva M."/>
            <person name="Nelson J."/>
            <person name="Hou S."/>
            <person name="Wollam A."/>
            <person name="Pepin K.H."/>
            <person name="Johnson M."/>
            <person name="Bhonagiri V."/>
            <person name="Nash W.E."/>
            <person name="Warren W."/>
            <person name="Chinwalla A."/>
            <person name="Mardis E.R."/>
            <person name="Wilson R.K."/>
        </authorList>
    </citation>
    <scope>NUCLEOTIDE SEQUENCE [LARGE SCALE GENOMIC DNA]</scope>
    <source>
        <strain evidence="2 3">F0302</strain>
    </source>
</reference>
<sequence>MNQERKDRKEKPKWDAFHFRLPREKDQLKFIELYRRSGAKTKTDFIRHRILDEDFHVVMTDASKEKYYRTLTVYLAQLHKLGVLYNQAVRTLNSYHSVVVAKTLTEKLERLSQKINANMEEVIRLIKERQ</sequence>
<dbReference type="STRING" id="649760.HMPREF0971_03309"/>
<evidence type="ECO:0008006" key="4">
    <source>
        <dbReference type="Google" id="ProtNLM"/>
    </source>
</evidence>
<evidence type="ECO:0000256" key="1">
    <source>
        <dbReference type="SAM" id="Coils"/>
    </source>
</evidence>
<keyword evidence="1" id="KW-0175">Coiled coil</keyword>
<evidence type="ECO:0000313" key="2">
    <source>
        <dbReference type="EMBL" id="EFB30391.1"/>
    </source>
</evidence>
<protein>
    <recommendedName>
        <fullName evidence="4">MobA protein</fullName>
    </recommendedName>
</protein>
<organism evidence="2 3">
    <name type="scientific">Segatella oris F0302</name>
    <dbReference type="NCBI Taxonomy" id="649760"/>
    <lineage>
        <taxon>Bacteria</taxon>
        <taxon>Pseudomonadati</taxon>
        <taxon>Bacteroidota</taxon>
        <taxon>Bacteroidia</taxon>
        <taxon>Bacteroidales</taxon>
        <taxon>Prevotellaceae</taxon>
        <taxon>Segatella</taxon>
    </lineage>
</organism>
<dbReference type="InterPro" id="IPR045788">
    <property type="entry name" value="MobC_2"/>
</dbReference>
<dbReference type="Proteomes" id="UP000004079">
    <property type="component" value="Unassembled WGS sequence"/>
</dbReference>
<name>D1QWB2_9BACT</name>
<accession>D1QWB2</accession>
<comment type="caution">
    <text evidence="2">The sequence shown here is derived from an EMBL/GenBank/DDBJ whole genome shotgun (WGS) entry which is preliminary data.</text>
</comment>
<dbReference type="AlphaFoldDB" id="D1QWB2"/>
<dbReference type="HOGENOM" id="CLU_109688_2_0_10"/>
<dbReference type="EMBL" id="ACUZ02000068">
    <property type="protein sequence ID" value="EFB30391.1"/>
    <property type="molecule type" value="Genomic_DNA"/>
</dbReference>
<gene>
    <name evidence="2" type="ORF">HMPREF0971_03309</name>
</gene>
<evidence type="ECO:0000313" key="3">
    <source>
        <dbReference type="Proteomes" id="UP000004079"/>
    </source>
</evidence>
<proteinExistence type="predicted"/>
<feature type="coiled-coil region" evidence="1">
    <location>
        <begin position="101"/>
        <end position="128"/>
    </location>
</feature>
<dbReference type="RefSeq" id="WP_004375843.1">
    <property type="nucleotide sequence ID" value="NZ_GG703892.1"/>
</dbReference>
<dbReference type="Pfam" id="PF19514">
    <property type="entry name" value="MobC_2"/>
    <property type="match status" value="1"/>
</dbReference>